<name>A0AAD7H148_MYCRO</name>
<keyword evidence="3" id="KW-0732">Signal</keyword>
<evidence type="ECO:0000256" key="1">
    <source>
        <dbReference type="SAM" id="MobiDB-lite"/>
    </source>
</evidence>
<evidence type="ECO:0000256" key="2">
    <source>
        <dbReference type="SAM" id="Phobius"/>
    </source>
</evidence>
<reference evidence="4" key="1">
    <citation type="submission" date="2023-03" db="EMBL/GenBank/DDBJ databases">
        <title>Massive genome expansion in bonnet fungi (Mycena s.s.) driven by repeated elements and novel gene families across ecological guilds.</title>
        <authorList>
            <consortium name="Lawrence Berkeley National Laboratory"/>
            <person name="Harder C.B."/>
            <person name="Miyauchi S."/>
            <person name="Viragh M."/>
            <person name="Kuo A."/>
            <person name="Thoen E."/>
            <person name="Andreopoulos B."/>
            <person name="Lu D."/>
            <person name="Skrede I."/>
            <person name="Drula E."/>
            <person name="Henrissat B."/>
            <person name="Morin E."/>
            <person name="Kohler A."/>
            <person name="Barry K."/>
            <person name="LaButti K."/>
            <person name="Morin E."/>
            <person name="Salamov A."/>
            <person name="Lipzen A."/>
            <person name="Mereny Z."/>
            <person name="Hegedus B."/>
            <person name="Baldrian P."/>
            <person name="Stursova M."/>
            <person name="Weitz H."/>
            <person name="Taylor A."/>
            <person name="Grigoriev I.V."/>
            <person name="Nagy L.G."/>
            <person name="Martin F."/>
            <person name="Kauserud H."/>
        </authorList>
    </citation>
    <scope>NUCLEOTIDE SEQUENCE</scope>
    <source>
        <strain evidence="4">CBHHK067</strain>
    </source>
</reference>
<protein>
    <submittedName>
        <fullName evidence="4">Uncharacterized protein</fullName>
    </submittedName>
</protein>
<dbReference type="AlphaFoldDB" id="A0AAD7H148"/>
<feature type="signal peptide" evidence="3">
    <location>
        <begin position="1"/>
        <end position="18"/>
    </location>
</feature>
<sequence length="436" mass="45740">MWLSHSFILLVLAALANGSITNTTVDDTSSSFTFAGAWSGITPTSPCNGCSSKPDPSLTYGGTWHDGNIGNGASPTTGSFTFQGSAVYIFGIDQAISQPDIAFTLGSVQSTHHYTGTEQFVYDALFFSATGLAADQTHTVNWVFNVDQASGVSVLQEALFDYAIVTSGEEDVQTTPAAPAGNPPTSSRTTTCPAENTSKTSTLSSGNNKDSESSGHTSVSPSGVTCSTPQDQSSSSPTTPYPSALSSTVTVDGVTTTVTAPSTVIQGAAKKSNVEPIIGAVLGALVLAVLAALFLFLCSRRARRLRPQTDKAARTQFLRIEDYPLQSVQSPPPHVDTREVLNPALPVSIPASITKSRQYLNDNADASTATLLRSPETPPASGRMPSDSSRDLEGTSPASATTTTSRDFRFLEDRLATLEAQVSVQQQPPPYVPNDT</sequence>
<feature type="region of interest" description="Disordered" evidence="1">
    <location>
        <begin position="369"/>
        <end position="408"/>
    </location>
</feature>
<organism evidence="4 5">
    <name type="scientific">Mycena rosella</name>
    <name type="common">Pink bonnet</name>
    <name type="synonym">Agaricus rosellus</name>
    <dbReference type="NCBI Taxonomy" id="1033263"/>
    <lineage>
        <taxon>Eukaryota</taxon>
        <taxon>Fungi</taxon>
        <taxon>Dikarya</taxon>
        <taxon>Basidiomycota</taxon>
        <taxon>Agaricomycotina</taxon>
        <taxon>Agaricomycetes</taxon>
        <taxon>Agaricomycetidae</taxon>
        <taxon>Agaricales</taxon>
        <taxon>Marasmiineae</taxon>
        <taxon>Mycenaceae</taxon>
        <taxon>Mycena</taxon>
    </lineage>
</organism>
<proteinExistence type="predicted"/>
<feature type="region of interest" description="Disordered" evidence="1">
    <location>
        <begin position="170"/>
        <end position="246"/>
    </location>
</feature>
<feature type="chain" id="PRO_5041901268" evidence="3">
    <location>
        <begin position="19"/>
        <end position="436"/>
    </location>
</feature>
<accession>A0AAD7H148</accession>
<keyword evidence="2" id="KW-0812">Transmembrane</keyword>
<dbReference type="EMBL" id="JARKIE010000002">
    <property type="protein sequence ID" value="KAJ7709554.1"/>
    <property type="molecule type" value="Genomic_DNA"/>
</dbReference>
<gene>
    <name evidence="4" type="ORF">B0H17DRAFT_1190755</name>
</gene>
<comment type="caution">
    <text evidence="4">The sequence shown here is derived from an EMBL/GenBank/DDBJ whole genome shotgun (WGS) entry which is preliminary data.</text>
</comment>
<feature type="compositionally biased region" description="Low complexity" evidence="1">
    <location>
        <begin position="174"/>
        <end position="185"/>
    </location>
</feature>
<keyword evidence="2" id="KW-0472">Membrane</keyword>
<evidence type="ECO:0000313" key="4">
    <source>
        <dbReference type="EMBL" id="KAJ7709554.1"/>
    </source>
</evidence>
<evidence type="ECO:0000313" key="5">
    <source>
        <dbReference type="Proteomes" id="UP001221757"/>
    </source>
</evidence>
<feature type="compositionally biased region" description="Low complexity" evidence="1">
    <location>
        <begin position="227"/>
        <end position="246"/>
    </location>
</feature>
<dbReference type="Proteomes" id="UP001221757">
    <property type="component" value="Unassembled WGS sequence"/>
</dbReference>
<evidence type="ECO:0000256" key="3">
    <source>
        <dbReference type="SAM" id="SignalP"/>
    </source>
</evidence>
<keyword evidence="5" id="KW-1185">Reference proteome</keyword>
<keyword evidence="2" id="KW-1133">Transmembrane helix</keyword>
<feature type="transmembrane region" description="Helical" evidence="2">
    <location>
        <begin position="277"/>
        <end position="298"/>
    </location>
</feature>
<feature type="compositionally biased region" description="Polar residues" evidence="1">
    <location>
        <begin position="186"/>
        <end position="226"/>
    </location>
</feature>
<feature type="compositionally biased region" description="Low complexity" evidence="1">
    <location>
        <begin position="395"/>
        <end position="405"/>
    </location>
</feature>